<evidence type="ECO:0000256" key="2">
    <source>
        <dbReference type="ARBA" id="ARBA00022692"/>
    </source>
</evidence>
<feature type="transmembrane region" description="Helical" evidence="5">
    <location>
        <begin position="489"/>
        <end position="513"/>
    </location>
</feature>
<dbReference type="SUPFAM" id="SSF103473">
    <property type="entry name" value="MFS general substrate transporter"/>
    <property type="match status" value="1"/>
</dbReference>
<organism evidence="6">
    <name type="scientific">Cyberlindnera americana</name>
    <dbReference type="NCBI Taxonomy" id="36016"/>
    <lineage>
        <taxon>Eukaryota</taxon>
        <taxon>Fungi</taxon>
        <taxon>Dikarya</taxon>
        <taxon>Ascomycota</taxon>
        <taxon>Saccharomycotina</taxon>
        <taxon>Saccharomycetes</taxon>
        <taxon>Phaffomycetales</taxon>
        <taxon>Phaffomycetaceae</taxon>
        <taxon>Cyberlindnera</taxon>
    </lineage>
</organism>
<name>A0A5P8N8C1_9ASCO</name>
<evidence type="ECO:0000256" key="1">
    <source>
        <dbReference type="ARBA" id="ARBA00004141"/>
    </source>
</evidence>
<dbReference type="AlphaFoldDB" id="A0A5P8N8C1"/>
<sequence length="522" mass="55911">MAQHREPPLAPRVSALIASAMVAVASGTPYVYAVYAPQLVKHAGLKGSQAASLALALSLGGSLGGLPAGLIIDSLGPQLATAFGGIICFIAFHSLHWAYTTGSKNVLVYMFSLGLSGFASVLSFYSTVKCATANFPHHRGSAGALPVSGYALASLLYSTIAVNFFDGNTVGLLRFFSIFAPAVCIGCAYFIHIVENPTPAKRRTSSIHSISERSTLMNPSGSVTSFRSMAGPPPQRKGSMHKIMSLWGLARTPSTLSMDAQRPTFTLPEINESRSDDSSAIYVAVEDVPVFVKAGGPLWDNHIVKAITTRVFVKFYIILACLMGIGQMYIYSVGFVVVALAQSDPENKIPVGESQALQVSTIALFNFLGRLTSGPISDIVRRKFKAQRIWCITFAAVMMGFGQYLVTKMEDLNSLIMASIVIGFAFGFCFGTFPAIVADTFGTEGFTTLWGVMSTSGVLVLMTLCNYLAGVLKSNSDDDGVCTLGAACYAQTFVLTQWLCLFVVVLTVFTIWYNHRVALSSH</sequence>
<feature type="transmembrane region" description="Helical" evidence="5">
    <location>
        <begin position="315"/>
        <end position="341"/>
    </location>
</feature>
<dbReference type="PANTHER" id="PTHR21576:SF166">
    <property type="entry name" value="ADR278WP"/>
    <property type="match status" value="1"/>
</dbReference>
<gene>
    <name evidence="6" type="ORF">g345</name>
</gene>
<evidence type="ECO:0000256" key="4">
    <source>
        <dbReference type="ARBA" id="ARBA00023136"/>
    </source>
</evidence>
<reference evidence="6" key="1">
    <citation type="journal article" date="2019" name="Front. Microbiol.">
        <title>An Overview of Genes From Cyberlindnera americana, a Symbiont Yeast Isolated From the Gut of the Bark Beetle Dendroctonus rhizophagus (Curculionidae: Scolytinae), Involved in the Detoxification Process Using Genome and Transcriptome Data.</title>
        <authorList>
            <person name="Soto-Robles L.V."/>
            <person name="Torres-Banda V."/>
            <person name="Rivera-Orduna F.N."/>
            <person name="Curiel-Quesada E."/>
            <person name="Hidalgo-Lara M.E."/>
            <person name="Zuniga G."/>
        </authorList>
    </citation>
    <scope>NUCLEOTIDE SEQUENCE</scope>
    <source>
        <strain evidence="6">ChDrAdgY46</strain>
    </source>
</reference>
<feature type="transmembrane region" description="Helical" evidence="5">
    <location>
        <begin position="12"/>
        <end position="33"/>
    </location>
</feature>
<feature type="transmembrane region" description="Helical" evidence="5">
    <location>
        <begin position="389"/>
        <end position="406"/>
    </location>
</feature>
<feature type="transmembrane region" description="Helical" evidence="5">
    <location>
        <begin position="412"/>
        <end position="437"/>
    </location>
</feature>
<feature type="transmembrane region" description="Helical" evidence="5">
    <location>
        <begin position="449"/>
        <end position="469"/>
    </location>
</feature>
<keyword evidence="4 5" id="KW-0472">Membrane</keyword>
<feature type="transmembrane region" description="Helical" evidence="5">
    <location>
        <begin position="53"/>
        <end position="72"/>
    </location>
</feature>
<feature type="transmembrane region" description="Helical" evidence="5">
    <location>
        <begin position="79"/>
        <end position="100"/>
    </location>
</feature>
<dbReference type="GO" id="GO:0000329">
    <property type="term" value="C:fungal-type vacuole membrane"/>
    <property type="evidence" value="ECO:0007669"/>
    <property type="project" value="TreeGrafter"/>
</dbReference>
<dbReference type="Gene3D" id="1.20.1250.20">
    <property type="entry name" value="MFS general substrate transporter like domains"/>
    <property type="match status" value="2"/>
</dbReference>
<dbReference type="InterPro" id="IPR036259">
    <property type="entry name" value="MFS_trans_sf"/>
</dbReference>
<proteinExistence type="predicted"/>
<protein>
    <submittedName>
        <fullName evidence="6">MFS transporter</fullName>
    </submittedName>
</protein>
<comment type="subcellular location">
    <subcellularLocation>
        <location evidence="1">Membrane</location>
        <topology evidence="1">Multi-pass membrane protein</topology>
    </subcellularLocation>
</comment>
<feature type="transmembrane region" description="Helical" evidence="5">
    <location>
        <begin position="356"/>
        <end position="377"/>
    </location>
</feature>
<feature type="transmembrane region" description="Helical" evidence="5">
    <location>
        <begin position="140"/>
        <end position="160"/>
    </location>
</feature>
<feature type="transmembrane region" description="Helical" evidence="5">
    <location>
        <begin position="172"/>
        <end position="194"/>
    </location>
</feature>
<dbReference type="InterPro" id="IPR011701">
    <property type="entry name" value="MFS"/>
</dbReference>
<dbReference type="EMBL" id="MK890544">
    <property type="protein sequence ID" value="QFR37049.1"/>
    <property type="molecule type" value="Genomic_DNA"/>
</dbReference>
<keyword evidence="2 5" id="KW-0812">Transmembrane</keyword>
<dbReference type="PANTHER" id="PTHR21576">
    <property type="entry name" value="UNCHARACTERIZED NODULIN-LIKE PROTEIN"/>
    <property type="match status" value="1"/>
</dbReference>
<evidence type="ECO:0000313" key="6">
    <source>
        <dbReference type="EMBL" id="QFR37049.1"/>
    </source>
</evidence>
<dbReference type="Pfam" id="PF07690">
    <property type="entry name" value="MFS_1"/>
    <property type="match status" value="1"/>
</dbReference>
<evidence type="ECO:0000256" key="5">
    <source>
        <dbReference type="SAM" id="Phobius"/>
    </source>
</evidence>
<dbReference type="GO" id="GO:0022857">
    <property type="term" value="F:transmembrane transporter activity"/>
    <property type="evidence" value="ECO:0007669"/>
    <property type="project" value="InterPro"/>
</dbReference>
<evidence type="ECO:0000256" key="3">
    <source>
        <dbReference type="ARBA" id="ARBA00022989"/>
    </source>
</evidence>
<feature type="transmembrane region" description="Helical" evidence="5">
    <location>
        <begin position="106"/>
        <end position="128"/>
    </location>
</feature>
<keyword evidence="3 5" id="KW-1133">Transmembrane helix</keyword>
<accession>A0A5P8N8C1</accession>